<dbReference type="Pfam" id="PF23032">
    <property type="entry name" value="GBD_ELAPOR1-like_3rd"/>
    <property type="match status" value="1"/>
</dbReference>
<organism evidence="4 5">
    <name type="scientific">Ditylenchus dipsaci</name>
    <dbReference type="NCBI Taxonomy" id="166011"/>
    <lineage>
        <taxon>Eukaryota</taxon>
        <taxon>Metazoa</taxon>
        <taxon>Ecdysozoa</taxon>
        <taxon>Nematoda</taxon>
        <taxon>Chromadorea</taxon>
        <taxon>Rhabditida</taxon>
        <taxon>Tylenchina</taxon>
        <taxon>Tylenchomorpha</taxon>
        <taxon>Sphaerularioidea</taxon>
        <taxon>Anguinidae</taxon>
        <taxon>Anguininae</taxon>
        <taxon>Ditylenchus</taxon>
    </lineage>
</organism>
<feature type="region of interest" description="Disordered" evidence="1">
    <location>
        <begin position="128"/>
        <end position="160"/>
    </location>
</feature>
<dbReference type="SUPFAM" id="SSF57184">
    <property type="entry name" value="Growth factor receptor domain"/>
    <property type="match status" value="1"/>
</dbReference>
<evidence type="ECO:0000313" key="5">
    <source>
        <dbReference type="WBParaSite" id="jg17789"/>
    </source>
</evidence>
<keyword evidence="2" id="KW-0812">Transmembrane</keyword>
<dbReference type="InterPro" id="IPR039181">
    <property type="entry name" value="Elapor1/2"/>
</dbReference>
<keyword evidence="4" id="KW-1185">Reference proteome</keyword>
<dbReference type="GO" id="GO:0016020">
    <property type="term" value="C:membrane"/>
    <property type="evidence" value="ECO:0007669"/>
    <property type="project" value="TreeGrafter"/>
</dbReference>
<evidence type="ECO:0000313" key="4">
    <source>
        <dbReference type="Proteomes" id="UP000887574"/>
    </source>
</evidence>
<dbReference type="SMART" id="SM01411">
    <property type="entry name" value="Ephrin_rec_like"/>
    <property type="match status" value="2"/>
</dbReference>
<evidence type="ECO:0000256" key="2">
    <source>
        <dbReference type="SAM" id="Phobius"/>
    </source>
</evidence>
<feature type="compositionally biased region" description="Polar residues" evidence="1">
    <location>
        <begin position="151"/>
        <end position="160"/>
    </location>
</feature>
<dbReference type="PANTHER" id="PTHR22727">
    <property type="entry name" value="PROTEIN CBG13728"/>
    <property type="match status" value="1"/>
</dbReference>
<keyword evidence="2" id="KW-1133">Transmembrane helix</keyword>
<dbReference type="InterPro" id="IPR056609">
    <property type="entry name" value="Elapor1-like_3rd"/>
</dbReference>
<dbReference type="Proteomes" id="UP000887574">
    <property type="component" value="Unplaced"/>
</dbReference>
<evidence type="ECO:0000259" key="3">
    <source>
        <dbReference type="Pfam" id="PF23032"/>
    </source>
</evidence>
<feature type="transmembrane region" description="Helical" evidence="2">
    <location>
        <begin position="12"/>
        <end position="33"/>
    </location>
</feature>
<proteinExistence type="predicted"/>
<sequence length="613" mass="67753">MNKFINTLSGLSFCFQVPLLLVLATLVIIISILPNISAKLCDPTDFFYQYSPCDETGQRWRYAVPKSHKLQCDNVPPPIKGLNCSFSCPPGNFLDMEMQKCKTCPPGRYSLGDGVRYEQLEKMPAGFSVENFPDESDQPIQSSNDEEGSDQYETSATRPPEFCSNQVGWIVQNGELRYTPTPCISKLSISLNLVRNGYVEFFYKMPKNSRSLVAILQVRNAHCQSYGDQRNIPVGEEGFRIRRLHIRAGQNLVTWTVAANNRELTTLADIIYVPKIDVFGLAFTPSCSNCPAGTYSQGGAHKCESCQSNTFSHKGASKCERCGALEYSAPKSSRCLRRPTCQNFDFYPVRPKSCQNGSRSITYEKIQPAVCVEGSFGASPTSKSESCGVCNAGMFRNRNGVCEHCQQQDEYSEDGITCKKCASNMVPEHGLFFTNWDVLPSEITTSCEFITSDEGGQSCNVAPSWLAMGTQVQSAQTRSTGVALELNIKLALGLFNPLRMGGSTAKATLDNPLGYISLDIQMDCADPSCQLYFVQEHANSSTTRNHFNMIAALNGTQTRRVLTFMRSGSALAKDVLTDKVTIYSLNITNVGDQSPNTQLIVLPNVWFVHLENL</sequence>
<protein>
    <recommendedName>
        <fullName evidence="3">Elapor1-like galactose binding domain-containing protein</fullName>
    </recommendedName>
</protein>
<feature type="domain" description="Elapor1-like galactose binding" evidence="3">
    <location>
        <begin position="114"/>
        <end position="282"/>
    </location>
</feature>
<dbReference type="InterPro" id="IPR009030">
    <property type="entry name" value="Growth_fac_rcpt_cys_sf"/>
</dbReference>
<dbReference type="AlphaFoldDB" id="A0A915DA93"/>
<name>A0A915DA93_9BILA</name>
<accession>A0A915DA93</accession>
<reference evidence="5" key="1">
    <citation type="submission" date="2022-11" db="UniProtKB">
        <authorList>
            <consortium name="WormBaseParasite"/>
        </authorList>
    </citation>
    <scope>IDENTIFICATION</scope>
</reference>
<dbReference type="PANTHER" id="PTHR22727:SF15">
    <property type="entry name" value="MRH DOMAIN-CONTAINING PROTEIN"/>
    <property type="match status" value="1"/>
</dbReference>
<evidence type="ECO:0000256" key="1">
    <source>
        <dbReference type="SAM" id="MobiDB-lite"/>
    </source>
</evidence>
<keyword evidence="2" id="KW-0472">Membrane</keyword>
<dbReference type="WBParaSite" id="jg17789">
    <property type="protein sequence ID" value="jg17789"/>
    <property type="gene ID" value="jg17789"/>
</dbReference>